<comment type="caution">
    <text evidence="2">The sequence shown here is derived from an EMBL/GenBank/DDBJ whole genome shotgun (WGS) entry which is preliminary data.</text>
</comment>
<gene>
    <name evidence="2" type="ORF">EJD97_008945</name>
</gene>
<dbReference type="EMBL" id="RXGB01002357">
    <property type="protein sequence ID" value="TMW95400.1"/>
    <property type="molecule type" value="Genomic_DNA"/>
</dbReference>
<dbReference type="AlphaFoldDB" id="A0A6N2BNZ4"/>
<sequence>MNTRIKVGRRVGEAASGRNQARPQAPAARVQVTINPTALTDGDVREALFPMAQAITAQAHVIISQTTKEDSYGENPNARIIARKLRDFTKINPPVYLGSRTDEDHQELGDEVHKFFFLMGVMKGRRLSLMHTSSSMWLRYGTRCR</sequence>
<proteinExistence type="predicted"/>
<evidence type="ECO:0000256" key="1">
    <source>
        <dbReference type="SAM" id="MobiDB-lite"/>
    </source>
</evidence>
<accession>A0A6N2BNZ4</accession>
<protein>
    <submittedName>
        <fullName evidence="2">Uncharacterized protein</fullName>
    </submittedName>
</protein>
<evidence type="ECO:0000313" key="2">
    <source>
        <dbReference type="EMBL" id="TMW95400.1"/>
    </source>
</evidence>
<organism evidence="2">
    <name type="scientific">Solanum chilense</name>
    <name type="common">Tomato</name>
    <name type="synonym">Lycopersicon chilense</name>
    <dbReference type="NCBI Taxonomy" id="4083"/>
    <lineage>
        <taxon>Eukaryota</taxon>
        <taxon>Viridiplantae</taxon>
        <taxon>Streptophyta</taxon>
        <taxon>Embryophyta</taxon>
        <taxon>Tracheophyta</taxon>
        <taxon>Spermatophyta</taxon>
        <taxon>Magnoliopsida</taxon>
        <taxon>eudicotyledons</taxon>
        <taxon>Gunneridae</taxon>
        <taxon>Pentapetalae</taxon>
        <taxon>asterids</taxon>
        <taxon>lamiids</taxon>
        <taxon>Solanales</taxon>
        <taxon>Solanaceae</taxon>
        <taxon>Solanoideae</taxon>
        <taxon>Solaneae</taxon>
        <taxon>Solanum</taxon>
        <taxon>Solanum subgen. Lycopersicon</taxon>
    </lineage>
</organism>
<name>A0A6N2BNZ4_SOLCI</name>
<feature type="region of interest" description="Disordered" evidence="1">
    <location>
        <begin position="1"/>
        <end position="25"/>
    </location>
</feature>
<reference evidence="2" key="1">
    <citation type="submission" date="2019-05" db="EMBL/GenBank/DDBJ databases">
        <title>The de novo reference genome and transcriptome assemblies of the wild tomato species Solanum chilense.</title>
        <authorList>
            <person name="Stam R."/>
            <person name="Nosenko T."/>
            <person name="Hoerger A.C."/>
            <person name="Stephan W."/>
            <person name="Seidel M.A."/>
            <person name="Kuhn J.M.M."/>
            <person name="Haberer G."/>
            <person name="Tellier A."/>
        </authorList>
    </citation>
    <scope>NUCLEOTIDE SEQUENCE</scope>
    <source>
        <tissue evidence="2">Mature leaves</tissue>
    </source>
</reference>